<evidence type="ECO:0000313" key="1">
    <source>
        <dbReference type="EMBL" id="CSC91739.1"/>
    </source>
</evidence>
<dbReference type="AlphaFoldDB" id="A0A655YV77"/>
<dbReference type="EMBL" id="CWQY01000018">
    <property type="protein sequence ID" value="CSC91739.1"/>
    <property type="molecule type" value="Genomic_DNA"/>
</dbReference>
<reference evidence="1 2" key="1">
    <citation type="submission" date="2015-07" db="EMBL/GenBank/DDBJ databases">
        <authorList>
            <consortium name="Pathogen Informatics"/>
        </authorList>
    </citation>
    <scope>NUCLEOTIDE SEQUENCE [LARGE SCALE GENOMIC DNA]</scope>
    <source>
        <strain evidence="1 2">A316</strain>
    </source>
</reference>
<organism evidence="1 2">
    <name type="scientific">Vibrio cholerae</name>
    <dbReference type="NCBI Taxonomy" id="666"/>
    <lineage>
        <taxon>Bacteria</taxon>
        <taxon>Pseudomonadati</taxon>
        <taxon>Pseudomonadota</taxon>
        <taxon>Gammaproteobacteria</taxon>
        <taxon>Vibrionales</taxon>
        <taxon>Vibrionaceae</taxon>
        <taxon>Vibrio</taxon>
    </lineage>
</organism>
<gene>
    <name evidence="1" type="ORF">ERS013200_02618</name>
</gene>
<sequence length="98" mass="11179">MQQSEIDFFTQFTIVLSQNVAYTLVGSSQCFGFFKSAEVRYGFHTLIKVGWFGWVTRQYRLDDVDAKTGILVPGWETAKHKLDHFLLNVGVSQAVTKQ</sequence>
<accession>A0A655YV77</accession>
<name>A0A655YV77_VIBCL</name>
<proteinExistence type="predicted"/>
<evidence type="ECO:0000313" key="2">
    <source>
        <dbReference type="Proteomes" id="UP000041770"/>
    </source>
</evidence>
<protein>
    <submittedName>
        <fullName evidence="1">Uncharacterized protein</fullName>
    </submittedName>
</protein>
<dbReference type="Proteomes" id="UP000041770">
    <property type="component" value="Unassembled WGS sequence"/>
</dbReference>